<dbReference type="Pfam" id="PF00326">
    <property type="entry name" value="Peptidase_S9"/>
    <property type="match status" value="1"/>
</dbReference>
<proteinExistence type="predicted"/>
<evidence type="ECO:0000259" key="3">
    <source>
        <dbReference type="Pfam" id="PF00326"/>
    </source>
</evidence>
<name>A0A2D0B5R9_9BURK</name>
<keyword evidence="1" id="KW-0732">Signal</keyword>
<dbReference type="InterPro" id="IPR001375">
    <property type="entry name" value="Peptidase_S9_cat"/>
</dbReference>
<feature type="domain" description="Peptidase S9 prolyl oligopeptidase catalytic" evidence="3">
    <location>
        <begin position="61"/>
        <end position="158"/>
    </location>
</feature>
<feature type="region of interest" description="Disordered" evidence="2">
    <location>
        <begin position="284"/>
        <end position="335"/>
    </location>
</feature>
<dbReference type="InterPro" id="IPR050955">
    <property type="entry name" value="Plant_Biomass_Hydrol_Est"/>
</dbReference>
<dbReference type="InterPro" id="IPR029058">
    <property type="entry name" value="AB_hydrolase_fold"/>
</dbReference>
<feature type="compositionally biased region" description="Low complexity" evidence="2">
    <location>
        <begin position="300"/>
        <end position="327"/>
    </location>
</feature>
<protein>
    <submittedName>
        <fullName evidence="4">Plasmid partitioning protein</fullName>
    </submittedName>
</protein>
<reference evidence="4 5" key="1">
    <citation type="submission" date="2017-06" db="EMBL/GenBank/DDBJ databases">
        <title>Herbaspirillum phytohormonus sp. nov., isolated from the root nodule of Robinia pseudoacacia in lead-zinc mine.</title>
        <authorList>
            <person name="Fan M."/>
            <person name="Lin Y."/>
        </authorList>
    </citation>
    <scope>NUCLEOTIDE SEQUENCE [LARGE SCALE GENOMIC DNA]</scope>
    <source>
        <strain evidence="4 5">HZ10</strain>
    </source>
</reference>
<dbReference type="AlphaFoldDB" id="A0A2D0B5R9"/>
<dbReference type="GO" id="GO:0008236">
    <property type="term" value="F:serine-type peptidase activity"/>
    <property type="evidence" value="ECO:0007669"/>
    <property type="project" value="InterPro"/>
</dbReference>
<evidence type="ECO:0000313" key="4">
    <source>
        <dbReference type="EMBL" id="OWY29997.1"/>
    </source>
</evidence>
<dbReference type="Proteomes" id="UP000197596">
    <property type="component" value="Unassembled WGS sequence"/>
</dbReference>
<evidence type="ECO:0000256" key="2">
    <source>
        <dbReference type="SAM" id="MobiDB-lite"/>
    </source>
</evidence>
<comment type="caution">
    <text evidence="4">The sequence shown here is derived from an EMBL/GenBank/DDBJ whole genome shotgun (WGS) entry which is preliminary data.</text>
</comment>
<sequence>MTAAPAQAVDLSLKTVRVGNLARAYFSERGGQGDPKPLIIALHASGSTGSLLARSTGLTEIAEAAGYMVVYPNGTGLAIDARTWNSGGCCGYAQMHKVDDVAFLRALIDKLAAEGLADRKRVYILGLSNGGMMAYRMATEAPELFKGVAVVSAVMDIAPDTVKTGVPVLHIHGSDDPFIPFLGGIGSKEPSQIPRLSVAKSIEPWIRANGADPKPDVSDIPDTAGDGTTVRRYTYHSKTDPLAVVLYEVKGGGHNWPGAATPIANGGKSSQNLDTSRTIIDFFNRHGGGRPDEAPDDNLPPGSAPLKPAAAATGATGAAAPGPAVAAPTPPAPAR</sequence>
<organism evidence="4 5">
    <name type="scientific">Herbaspirillum robiniae</name>
    <dbReference type="NCBI Taxonomy" id="2014887"/>
    <lineage>
        <taxon>Bacteria</taxon>
        <taxon>Pseudomonadati</taxon>
        <taxon>Pseudomonadota</taxon>
        <taxon>Betaproteobacteria</taxon>
        <taxon>Burkholderiales</taxon>
        <taxon>Oxalobacteraceae</taxon>
        <taxon>Herbaspirillum</taxon>
    </lineage>
</organism>
<evidence type="ECO:0000256" key="1">
    <source>
        <dbReference type="ARBA" id="ARBA00022729"/>
    </source>
</evidence>
<dbReference type="GO" id="GO:0006508">
    <property type="term" value="P:proteolysis"/>
    <property type="evidence" value="ECO:0007669"/>
    <property type="project" value="InterPro"/>
</dbReference>
<dbReference type="PANTHER" id="PTHR43037:SF1">
    <property type="entry name" value="BLL1128 PROTEIN"/>
    <property type="match status" value="1"/>
</dbReference>
<dbReference type="Gene3D" id="3.40.50.1820">
    <property type="entry name" value="alpha/beta hydrolase"/>
    <property type="match status" value="1"/>
</dbReference>
<evidence type="ECO:0000313" key="5">
    <source>
        <dbReference type="Proteomes" id="UP000197596"/>
    </source>
</evidence>
<gene>
    <name evidence="4" type="ORF">CEJ42_09145</name>
</gene>
<dbReference type="SUPFAM" id="SSF53474">
    <property type="entry name" value="alpha/beta-Hydrolases"/>
    <property type="match status" value="1"/>
</dbReference>
<dbReference type="PANTHER" id="PTHR43037">
    <property type="entry name" value="UNNAMED PRODUCT-RELATED"/>
    <property type="match status" value="1"/>
</dbReference>
<accession>A0A2D0B5R9</accession>
<dbReference type="EMBL" id="NJGU01000004">
    <property type="protein sequence ID" value="OWY29997.1"/>
    <property type="molecule type" value="Genomic_DNA"/>
</dbReference>